<dbReference type="AlphaFoldDB" id="A0A0F9YQS1"/>
<evidence type="ECO:0008006" key="3">
    <source>
        <dbReference type="Google" id="ProtNLM"/>
    </source>
</evidence>
<evidence type="ECO:0000313" key="2">
    <source>
        <dbReference type="EMBL" id="KKO07139.1"/>
    </source>
</evidence>
<sequence length="98" mass="10638">MADNFLVIFALLFTSVVVRVLPSLLTINFGAKAQHLIEEVLPTSIFICFITYIVMPEIASGLNLSIFSFIAVGILAVILKSGLILTTVVATTLYYVLS</sequence>
<accession>A0A0F9YQS1</accession>
<feature type="transmembrane region" description="Helical" evidence="1">
    <location>
        <begin position="66"/>
        <end position="97"/>
    </location>
</feature>
<keyword evidence="1" id="KW-0472">Membrane</keyword>
<feature type="transmembrane region" description="Helical" evidence="1">
    <location>
        <begin position="36"/>
        <end position="54"/>
    </location>
</feature>
<comment type="caution">
    <text evidence="2">The sequence shown here is derived from an EMBL/GenBank/DDBJ whole genome shotgun (WGS) entry which is preliminary data.</text>
</comment>
<organism evidence="2">
    <name type="scientific">marine sediment metagenome</name>
    <dbReference type="NCBI Taxonomy" id="412755"/>
    <lineage>
        <taxon>unclassified sequences</taxon>
        <taxon>metagenomes</taxon>
        <taxon>ecological metagenomes</taxon>
    </lineage>
</organism>
<evidence type="ECO:0000256" key="1">
    <source>
        <dbReference type="SAM" id="Phobius"/>
    </source>
</evidence>
<proteinExistence type="predicted"/>
<name>A0A0F9YQS1_9ZZZZ</name>
<reference evidence="2" key="1">
    <citation type="journal article" date="2015" name="Nature">
        <title>Complex archaea that bridge the gap between prokaryotes and eukaryotes.</title>
        <authorList>
            <person name="Spang A."/>
            <person name="Saw J.H."/>
            <person name="Jorgensen S.L."/>
            <person name="Zaremba-Niedzwiedzka K."/>
            <person name="Martijn J."/>
            <person name="Lind A.E."/>
            <person name="van Eijk R."/>
            <person name="Schleper C."/>
            <person name="Guy L."/>
            <person name="Ettema T.J."/>
        </authorList>
    </citation>
    <scope>NUCLEOTIDE SEQUENCE</scope>
</reference>
<dbReference type="EMBL" id="LAZR01000013">
    <property type="protein sequence ID" value="KKO07139.1"/>
    <property type="molecule type" value="Genomic_DNA"/>
</dbReference>
<protein>
    <recommendedName>
        <fullName evidence="3">Branched-chain amino acid transport</fullName>
    </recommendedName>
</protein>
<gene>
    <name evidence="2" type="ORF">LCGC14_0057070</name>
</gene>
<keyword evidence="1" id="KW-0812">Transmembrane</keyword>
<feature type="transmembrane region" description="Helical" evidence="1">
    <location>
        <begin position="6"/>
        <end position="29"/>
    </location>
</feature>
<keyword evidence="1" id="KW-1133">Transmembrane helix</keyword>